<feature type="domain" description="Chitin synthase N-terminal" evidence="14">
    <location>
        <begin position="164"/>
        <end position="234"/>
    </location>
</feature>
<proteinExistence type="inferred from homology"/>
<keyword evidence="8 13" id="KW-0472">Membrane</keyword>
<name>A0ABY7CVA8_9BASI</name>
<feature type="transmembrane region" description="Helical" evidence="13">
    <location>
        <begin position="942"/>
        <end position="962"/>
    </location>
</feature>
<evidence type="ECO:0000256" key="2">
    <source>
        <dbReference type="ARBA" id="ARBA00012543"/>
    </source>
</evidence>
<evidence type="ECO:0000256" key="4">
    <source>
        <dbReference type="ARBA" id="ARBA00022676"/>
    </source>
</evidence>
<comment type="subcellular location">
    <subcellularLocation>
        <location evidence="1">Cell membrane</location>
        <topology evidence="1">Multi-pass membrane protein</topology>
    </subcellularLocation>
</comment>
<gene>
    <name evidence="15" type="ORF">PtA15_10A9</name>
</gene>
<dbReference type="InterPro" id="IPR004835">
    <property type="entry name" value="Chitin_synth"/>
</dbReference>
<keyword evidence="16" id="KW-1185">Reference proteome</keyword>
<sequence length="1036" mass="116570">MSNRRDPFTDQPYPELGRHALSDNGDSPATRTPVEDHHYGNLIPSQSHSHSGESDEYELSTPSGRYDQTPIPFCHQEDEEGIPLKEAPFDSHLGGFRPEAGGLAADHSKTEFDPVASFGFPVPNFSDNNQDSRYSTTSSANLYRSQTTTEAWGRRQRIDPKRAKTIKVKLQHGHFVNEYPVPTAVKNGNLAGGYKGETTEFSHMRYSAVTCDPDDFTREAGWTLRTENYGRQTELLVAITYYNEDKILVARTLHGVMMNLRDMCKAKWSEFRQLAKRGGEEAPSEAWKMISVVLVFDGIEPADKSTLDVLATIGLYQDGIMKRQVDGKETQAHLFEYTTLLSVSPKPELIQPHANDPANLVPVQMTLVLKQKNAKKINSHRWLFNAIGAHLEPEVCILIDAGTKPGTRSLYYLWETFHHNPHMGGACGEIHAMLSRGKKLINPLVAAQNFEYKMSNILDKPLESSFGYVSVLPGAFSAYRYRAILGRPLQQYFHGDHSLSERLGKKGIQGMGIFKKNMFLAEDRILCFELVAKAKSRWVLGYVKPAKGETDVPEEAAELIGQRRRWLNGSFAAGIYSLAHFNRMYSSSHGIIRMFFLHVQALYTTAGLVMSWFALGNWFTTFAAIIDIIAENWRDPVSLIGISNYTLTAPPSPPTSHEEAQALVSWKIKECWSGTVFDNSAHLRDNSVPSKHDYLGIANWILKIVYLCLVALQVILALGNRPKGEKAAYLISFVIFGIFAAYLLGMTLILTIEAFCPLSAQLQAAQGGQILVVFMGSTYGPIFAGIAGTFGIYIIASVLYMDPWHILHSMIPFLLVAVSFTNILNVYAFCNLHDVSWGTKGSDKAEALPSISSKKVSKEGDAQIVEDIHRNQHDLDAHFQQTVLRAVQPFNVSEEPEAPTEDDQNKTFRTRFIAVWLIMNAILTIAMLRLSSANRTKYFQALLWSTFGFSFIKFCGFVYYMVSLDHRFHKLRIKADFFNSVWSIILQTGKALRPCPSMMPLYIVERRKERKTFDAWHLPAKHVYNFFSSILLCQLI</sequence>
<dbReference type="EC" id="2.4.1.16" evidence="2"/>
<dbReference type="SUPFAM" id="SSF53448">
    <property type="entry name" value="Nucleotide-diphospho-sugar transferases"/>
    <property type="match status" value="1"/>
</dbReference>
<evidence type="ECO:0000256" key="8">
    <source>
        <dbReference type="ARBA" id="ARBA00023136"/>
    </source>
</evidence>
<evidence type="ECO:0000256" key="6">
    <source>
        <dbReference type="ARBA" id="ARBA00022692"/>
    </source>
</evidence>
<evidence type="ECO:0000259" key="14">
    <source>
        <dbReference type="Pfam" id="PF08407"/>
    </source>
</evidence>
<dbReference type="PANTHER" id="PTHR22914:SF11">
    <property type="entry name" value="CHITIN SYNTHASE B"/>
    <property type="match status" value="1"/>
</dbReference>
<evidence type="ECO:0000313" key="16">
    <source>
        <dbReference type="Proteomes" id="UP001164743"/>
    </source>
</evidence>
<evidence type="ECO:0000313" key="15">
    <source>
        <dbReference type="EMBL" id="WAQ88590.1"/>
    </source>
</evidence>
<feature type="transmembrane region" description="Helical" evidence="13">
    <location>
        <begin position="912"/>
        <end position="930"/>
    </location>
</feature>
<accession>A0ABY7CVA8</accession>
<dbReference type="CDD" id="cd04190">
    <property type="entry name" value="Chitin_synth_C"/>
    <property type="match status" value="1"/>
</dbReference>
<feature type="region of interest" description="Disordered" evidence="12">
    <location>
        <begin position="1"/>
        <end position="73"/>
    </location>
</feature>
<dbReference type="InterPro" id="IPR029044">
    <property type="entry name" value="Nucleotide-diphossugar_trans"/>
</dbReference>
<evidence type="ECO:0000256" key="7">
    <source>
        <dbReference type="ARBA" id="ARBA00022989"/>
    </source>
</evidence>
<comment type="function">
    <text evidence="10">Polymerizes chitin, a structural polymer of the cell wall and septum, by transferring the sugar moiety of UDP-GlcNAc to the non-reducing end of the growing chitin polymer.</text>
</comment>
<dbReference type="RefSeq" id="XP_053024145.1">
    <property type="nucleotide sequence ID" value="XM_053160974.1"/>
</dbReference>
<organism evidence="15 16">
    <name type="scientific">Puccinia triticina</name>
    <dbReference type="NCBI Taxonomy" id="208348"/>
    <lineage>
        <taxon>Eukaryota</taxon>
        <taxon>Fungi</taxon>
        <taxon>Dikarya</taxon>
        <taxon>Basidiomycota</taxon>
        <taxon>Pucciniomycotina</taxon>
        <taxon>Pucciniomycetes</taxon>
        <taxon>Pucciniales</taxon>
        <taxon>Pucciniaceae</taxon>
        <taxon>Puccinia</taxon>
    </lineage>
</organism>
<evidence type="ECO:0000256" key="11">
    <source>
        <dbReference type="ARBA" id="ARBA00038055"/>
    </source>
</evidence>
<dbReference type="Pfam" id="PF01644">
    <property type="entry name" value="Chitin_synth_1"/>
    <property type="match status" value="1"/>
</dbReference>
<keyword evidence="5" id="KW-0808">Transferase</keyword>
<evidence type="ECO:0000256" key="10">
    <source>
        <dbReference type="ARBA" id="ARBA00024009"/>
    </source>
</evidence>
<feature type="transmembrane region" description="Helical" evidence="13">
    <location>
        <begin position="697"/>
        <end position="718"/>
    </location>
</feature>
<evidence type="ECO:0000256" key="1">
    <source>
        <dbReference type="ARBA" id="ARBA00004651"/>
    </source>
</evidence>
<comment type="similarity">
    <text evidence="11">Belongs to the chitin synthase family. Class III subfamily.</text>
</comment>
<evidence type="ECO:0000256" key="13">
    <source>
        <dbReference type="SAM" id="Phobius"/>
    </source>
</evidence>
<feature type="transmembrane region" description="Helical" evidence="13">
    <location>
        <begin position="730"/>
        <end position="752"/>
    </location>
</feature>
<keyword evidence="7 13" id="KW-1133">Transmembrane helix</keyword>
<feature type="transmembrane region" description="Helical" evidence="13">
    <location>
        <begin position="806"/>
        <end position="830"/>
    </location>
</feature>
<dbReference type="Pfam" id="PF08407">
    <property type="entry name" value="Chitin_synth_1N"/>
    <property type="match status" value="1"/>
</dbReference>
<keyword evidence="4" id="KW-0328">Glycosyltransferase</keyword>
<reference evidence="15" key="1">
    <citation type="submission" date="2022-10" db="EMBL/GenBank/DDBJ databases">
        <title>Puccinia triticina Genome sequencing and assembly.</title>
        <authorList>
            <person name="Li C."/>
        </authorList>
    </citation>
    <scope>NUCLEOTIDE SEQUENCE</scope>
    <source>
        <strain evidence="15">Pt15</strain>
    </source>
</reference>
<dbReference type="GeneID" id="77801857"/>
<keyword evidence="9" id="KW-0961">Cell wall biogenesis/degradation</keyword>
<feature type="transmembrane region" description="Helical" evidence="13">
    <location>
        <begin position="594"/>
        <end position="615"/>
    </location>
</feature>
<evidence type="ECO:0000256" key="12">
    <source>
        <dbReference type="SAM" id="MobiDB-lite"/>
    </source>
</evidence>
<dbReference type="PANTHER" id="PTHR22914">
    <property type="entry name" value="CHITIN SYNTHASE"/>
    <property type="match status" value="1"/>
</dbReference>
<protein>
    <recommendedName>
        <fullName evidence="2">chitin synthase</fullName>
        <ecNumber evidence="2">2.4.1.16</ecNumber>
    </recommendedName>
</protein>
<keyword evidence="6 13" id="KW-0812">Transmembrane</keyword>
<dbReference type="Proteomes" id="UP001164743">
    <property type="component" value="Chromosome 10A"/>
</dbReference>
<evidence type="ECO:0000256" key="3">
    <source>
        <dbReference type="ARBA" id="ARBA00022475"/>
    </source>
</evidence>
<dbReference type="InterPro" id="IPR013616">
    <property type="entry name" value="Chitin_synth_N"/>
</dbReference>
<dbReference type="EMBL" id="CP110430">
    <property type="protein sequence ID" value="WAQ88590.1"/>
    <property type="molecule type" value="Genomic_DNA"/>
</dbReference>
<evidence type="ECO:0000256" key="5">
    <source>
        <dbReference type="ARBA" id="ARBA00022679"/>
    </source>
</evidence>
<evidence type="ECO:0000256" key="9">
    <source>
        <dbReference type="ARBA" id="ARBA00023316"/>
    </source>
</evidence>
<keyword evidence="3" id="KW-1003">Cell membrane</keyword>